<gene>
    <name evidence="1" type="ORF">H634G_06381</name>
</gene>
<name>A0A0D9NWP1_METAN</name>
<sequence>MSRRRTFTSIIHLRNFVDTIKDDPTRENAPNYVEIQPDLSTFEEDEQRELYPPGAFFYADGRFFTAMSMNGTLEISSRR</sequence>
<keyword evidence="2" id="KW-1185">Reference proteome</keyword>
<accession>A0A0D9NWP1</accession>
<proteinExistence type="predicted"/>
<evidence type="ECO:0000313" key="2">
    <source>
        <dbReference type="Proteomes" id="UP000054544"/>
    </source>
</evidence>
<organism evidence="1 2">
    <name type="scientific">Metarhizium anisopliae BRIP 53293</name>
    <dbReference type="NCBI Taxonomy" id="1291518"/>
    <lineage>
        <taxon>Eukaryota</taxon>
        <taxon>Fungi</taxon>
        <taxon>Dikarya</taxon>
        <taxon>Ascomycota</taxon>
        <taxon>Pezizomycotina</taxon>
        <taxon>Sordariomycetes</taxon>
        <taxon>Hypocreomycetidae</taxon>
        <taxon>Hypocreales</taxon>
        <taxon>Clavicipitaceae</taxon>
        <taxon>Metarhizium</taxon>
    </lineage>
</organism>
<dbReference type="OrthoDB" id="5098281at2759"/>
<protein>
    <submittedName>
        <fullName evidence="1">Uncharacterized protein</fullName>
    </submittedName>
</protein>
<dbReference type="Proteomes" id="UP000054544">
    <property type="component" value="Unassembled WGS sequence"/>
</dbReference>
<reference evidence="2" key="1">
    <citation type="journal article" date="2014" name="BMC Genomics">
        <title>The genome sequence of the biocontrol fungus Metarhizium anisopliae and comparative genomics of Metarhizium species.</title>
        <authorList>
            <person name="Pattemore J.A."/>
            <person name="Hane J.K."/>
            <person name="Williams A.H."/>
            <person name="Wilson B.A."/>
            <person name="Stodart B.J."/>
            <person name="Ash G.J."/>
        </authorList>
    </citation>
    <scope>NUCLEOTIDE SEQUENCE [LARGE SCALE GENOMIC DNA]</scope>
    <source>
        <strain evidence="2">BRIP 53293</strain>
    </source>
</reference>
<evidence type="ECO:0000313" key="1">
    <source>
        <dbReference type="EMBL" id="KJK78208.1"/>
    </source>
</evidence>
<dbReference type="EMBL" id="KE384735">
    <property type="protein sequence ID" value="KJK78208.1"/>
    <property type="molecule type" value="Genomic_DNA"/>
</dbReference>
<dbReference type="AlphaFoldDB" id="A0A0D9NWP1"/>